<keyword evidence="11 16" id="KW-1133">Transmembrane helix</keyword>
<feature type="domain" description="Gnk2-homologous" evidence="19">
    <location>
        <begin position="30"/>
        <end position="136"/>
    </location>
</feature>
<dbReference type="InterPro" id="IPR002902">
    <property type="entry name" value="GNK2"/>
</dbReference>
<evidence type="ECO:0000256" key="8">
    <source>
        <dbReference type="ARBA" id="ARBA00022741"/>
    </source>
</evidence>
<dbReference type="FunFam" id="3.30.200.20:FF:000142">
    <property type="entry name" value="Cysteine-rich receptor-like protein kinase 10"/>
    <property type="match status" value="1"/>
</dbReference>
<gene>
    <name evidence="20" type="ORF">CMV_008523</name>
</gene>
<evidence type="ECO:0000256" key="16">
    <source>
        <dbReference type="SAM" id="Phobius"/>
    </source>
</evidence>
<keyword evidence="10 15" id="KW-0067">ATP-binding</keyword>
<evidence type="ECO:0000259" key="19">
    <source>
        <dbReference type="PROSITE" id="PS51473"/>
    </source>
</evidence>
<evidence type="ECO:0000256" key="4">
    <source>
        <dbReference type="ARBA" id="ARBA00022679"/>
    </source>
</evidence>
<dbReference type="InterPro" id="IPR011009">
    <property type="entry name" value="Kinase-like_dom_sf"/>
</dbReference>
<organism evidence="20 21">
    <name type="scientific">Castanea mollissima</name>
    <name type="common">Chinese chestnut</name>
    <dbReference type="NCBI Taxonomy" id="60419"/>
    <lineage>
        <taxon>Eukaryota</taxon>
        <taxon>Viridiplantae</taxon>
        <taxon>Streptophyta</taxon>
        <taxon>Embryophyta</taxon>
        <taxon>Tracheophyta</taxon>
        <taxon>Spermatophyta</taxon>
        <taxon>Magnoliopsida</taxon>
        <taxon>eudicotyledons</taxon>
        <taxon>Gunneridae</taxon>
        <taxon>Pentapetalae</taxon>
        <taxon>rosids</taxon>
        <taxon>fabids</taxon>
        <taxon>Fagales</taxon>
        <taxon>Fagaceae</taxon>
        <taxon>Castanea</taxon>
    </lineage>
</organism>
<dbReference type="PROSITE" id="PS50011">
    <property type="entry name" value="PROTEIN_KINASE_DOM"/>
    <property type="match status" value="1"/>
</dbReference>
<dbReference type="PANTHER" id="PTHR27002">
    <property type="entry name" value="RECEPTOR-LIKE SERINE/THREONINE-PROTEIN KINASE SD1-8"/>
    <property type="match status" value="1"/>
</dbReference>
<feature type="signal peptide" evidence="17">
    <location>
        <begin position="1"/>
        <end position="27"/>
    </location>
</feature>
<dbReference type="GO" id="GO:0004674">
    <property type="term" value="F:protein serine/threonine kinase activity"/>
    <property type="evidence" value="ECO:0007669"/>
    <property type="project" value="UniProtKB-KW"/>
</dbReference>
<comment type="subcellular location">
    <subcellularLocation>
        <location evidence="1">Membrane</location>
        <topology evidence="1">Single-pass membrane protein</topology>
    </subcellularLocation>
</comment>
<keyword evidence="6 17" id="KW-0732">Signal</keyword>
<evidence type="ECO:0000256" key="2">
    <source>
        <dbReference type="ARBA" id="ARBA00022527"/>
    </source>
</evidence>
<dbReference type="InterPro" id="IPR017441">
    <property type="entry name" value="Protein_kinase_ATP_BS"/>
</dbReference>
<keyword evidence="3" id="KW-0597">Phosphoprotein</keyword>
<evidence type="ECO:0000256" key="9">
    <source>
        <dbReference type="ARBA" id="ARBA00022777"/>
    </source>
</evidence>
<dbReference type="EMBL" id="JRKL02000892">
    <property type="protein sequence ID" value="KAF3967482.1"/>
    <property type="molecule type" value="Genomic_DNA"/>
</dbReference>
<feature type="transmembrane region" description="Helical" evidence="16">
    <location>
        <begin position="275"/>
        <end position="299"/>
    </location>
</feature>
<keyword evidence="9" id="KW-0418">Kinase</keyword>
<keyword evidence="14" id="KW-0325">Glycoprotein</keyword>
<dbReference type="PANTHER" id="PTHR27002:SF1050">
    <property type="entry name" value="CYSTEINE-RICH RECEPTOR-LIKE PROTEIN KINASE 5"/>
    <property type="match status" value="1"/>
</dbReference>
<dbReference type="GO" id="GO:0042742">
    <property type="term" value="P:defense response to bacterium"/>
    <property type="evidence" value="ECO:0007669"/>
    <property type="project" value="TreeGrafter"/>
</dbReference>
<protein>
    <recommendedName>
        <fullName evidence="22">Cysteine-rich receptor-like protein kinase 10</fullName>
    </recommendedName>
</protein>
<feature type="domain" description="Gnk2-homologous" evidence="19">
    <location>
        <begin position="142"/>
        <end position="251"/>
    </location>
</feature>
<dbReference type="Proteomes" id="UP000737018">
    <property type="component" value="Unassembled WGS sequence"/>
</dbReference>
<evidence type="ECO:0000256" key="1">
    <source>
        <dbReference type="ARBA" id="ARBA00004167"/>
    </source>
</evidence>
<dbReference type="PROSITE" id="PS51473">
    <property type="entry name" value="GNK2"/>
    <property type="match status" value="2"/>
</dbReference>
<feature type="domain" description="Protein kinase" evidence="18">
    <location>
        <begin position="338"/>
        <end position="620"/>
    </location>
</feature>
<keyword evidence="13" id="KW-0675">Receptor</keyword>
<dbReference type="Gene3D" id="3.30.430.20">
    <property type="entry name" value="Gnk2 domain, C-X8-C-X2-C motif"/>
    <property type="match status" value="2"/>
</dbReference>
<sequence>MRSFKFPRLLLCLWLIAVLSLTSSTESAPTYSAHFCFNTTLFTANSTYQTNLNLVLSSLTSNSTDNNGFHNASAGGSTPDEDLVSGLFLCRGDVNTTVCQDCVATARQDLLRRCPLNKAAIIWYDECLLRYSNQSIFATINEVPGIDLVSTDNVSEAETDRFNAVLASAMNSLATQASNSASGKKFATEEDEVTSSKKLYSLGQCTPDLTVSDCYRCFRSAIGGLPMCCNGKQGGRVLLPSCNIRYEVYPFYNITSASPILPPFAPPGEKKLSSVIIVAIVIPIAVSVVLLFIGCCFFCRRARKKYNTLPEENGGVEITNVESLQFDLDIIEAATNKFSEDNKIGEGGFGAVYMGTLPNGQHIAVKRLSVRSGQGAVEFKNEVVLVAKLQHRNLVRLLGFCLGGEEKILVYEYVSNKSLDYFLFEPSKQGELDWSKHFGMARIFVVDQTQANTNRIVGTFGYMSPEYAMHGRYSVKSDVFSFGVLVLEIISGKKNTHFYQSELAEDLLSYAWKQWRNGTPLELLDPSLRNSYSRNEVIRCIHMGLLCVQENPANRPTMATIALMLNSYSVTLPLPQQPAFLHRSRAKLNKPITEVESDQHTNQSNGWSVNEASFTEIYPR</sequence>
<keyword evidence="5 16" id="KW-0812">Transmembrane</keyword>
<keyword evidence="21" id="KW-1185">Reference proteome</keyword>
<evidence type="ECO:0008006" key="22">
    <source>
        <dbReference type="Google" id="ProtNLM"/>
    </source>
</evidence>
<dbReference type="Pfam" id="PF07714">
    <property type="entry name" value="PK_Tyr_Ser-Thr"/>
    <property type="match status" value="2"/>
</dbReference>
<keyword evidence="4" id="KW-0808">Transferase</keyword>
<keyword evidence="2" id="KW-0723">Serine/threonine-protein kinase</keyword>
<reference evidence="20" key="1">
    <citation type="submission" date="2020-03" db="EMBL/GenBank/DDBJ databases">
        <title>Castanea mollissima Vanexum genome sequencing.</title>
        <authorList>
            <person name="Staton M."/>
        </authorList>
    </citation>
    <scope>NUCLEOTIDE SEQUENCE</scope>
    <source>
        <tissue evidence="20">Leaf</tissue>
    </source>
</reference>
<dbReference type="FunFam" id="1.10.510.10:FF:001710">
    <property type="entry name" value="Os07g0555700 protein"/>
    <property type="match status" value="1"/>
</dbReference>
<dbReference type="SUPFAM" id="SSF56112">
    <property type="entry name" value="Protein kinase-like (PK-like)"/>
    <property type="match status" value="1"/>
</dbReference>
<dbReference type="InterPro" id="IPR038408">
    <property type="entry name" value="GNK2_sf"/>
</dbReference>
<evidence type="ECO:0000256" key="5">
    <source>
        <dbReference type="ARBA" id="ARBA00022692"/>
    </source>
</evidence>
<keyword evidence="12 16" id="KW-0472">Membrane</keyword>
<dbReference type="CDD" id="cd23509">
    <property type="entry name" value="Gnk2-like"/>
    <property type="match status" value="2"/>
</dbReference>
<comment type="caution">
    <text evidence="20">The sequence shown here is derived from an EMBL/GenBank/DDBJ whole genome shotgun (WGS) entry which is preliminary data.</text>
</comment>
<proteinExistence type="predicted"/>
<dbReference type="Gene3D" id="1.10.510.10">
    <property type="entry name" value="Transferase(Phosphotransferase) domain 1"/>
    <property type="match status" value="1"/>
</dbReference>
<evidence type="ECO:0000256" key="6">
    <source>
        <dbReference type="ARBA" id="ARBA00022729"/>
    </source>
</evidence>
<evidence type="ECO:0000256" key="3">
    <source>
        <dbReference type="ARBA" id="ARBA00022553"/>
    </source>
</evidence>
<dbReference type="FunFam" id="3.30.430.20:FF:000002">
    <property type="entry name" value="Cysteine-rich receptor-like protein kinase 10"/>
    <property type="match status" value="1"/>
</dbReference>
<dbReference type="InterPro" id="IPR000719">
    <property type="entry name" value="Prot_kinase_dom"/>
</dbReference>
<feature type="binding site" evidence="15">
    <location>
        <position position="366"/>
    </location>
    <ligand>
        <name>ATP</name>
        <dbReference type="ChEBI" id="CHEBI:30616"/>
    </ligand>
</feature>
<keyword evidence="8 15" id="KW-0547">Nucleotide-binding</keyword>
<evidence type="ECO:0000256" key="10">
    <source>
        <dbReference type="ARBA" id="ARBA00022840"/>
    </source>
</evidence>
<evidence type="ECO:0000256" key="14">
    <source>
        <dbReference type="ARBA" id="ARBA00023180"/>
    </source>
</evidence>
<name>A0A8J4VS03_9ROSI</name>
<dbReference type="AlphaFoldDB" id="A0A8J4VS03"/>
<evidence type="ECO:0000313" key="21">
    <source>
        <dbReference type="Proteomes" id="UP000737018"/>
    </source>
</evidence>
<evidence type="ECO:0000256" key="7">
    <source>
        <dbReference type="ARBA" id="ARBA00022737"/>
    </source>
</evidence>
<dbReference type="Pfam" id="PF01657">
    <property type="entry name" value="Stress-antifung"/>
    <property type="match status" value="2"/>
</dbReference>
<evidence type="ECO:0000313" key="20">
    <source>
        <dbReference type="EMBL" id="KAF3967482.1"/>
    </source>
</evidence>
<evidence type="ECO:0000256" key="17">
    <source>
        <dbReference type="SAM" id="SignalP"/>
    </source>
</evidence>
<evidence type="ECO:0000259" key="18">
    <source>
        <dbReference type="PROSITE" id="PS50011"/>
    </source>
</evidence>
<evidence type="ECO:0000256" key="11">
    <source>
        <dbReference type="ARBA" id="ARBA00022989"/>
    </source>
</evidence>
<dbReference type="PROSITE" id="PS00107">
    <property type="entry name" value="PROTEIN_KINASE_ATP"/>
    <property type="match status" value="1"/>
</dbReference>
<dbReference type="GO" id="GO:0005524">
    <property type="term" value="F:ATP binding"/>
    <property type="evidence" value="ECO:0007669"/>
    <property type="project" value="UniProtKB-UniRule"/>
</dbReference>
<feature type="chain" id="PRO_5035156669" description="Cysteine-rich receptor-like protein kinase 10" evidence="17">
    <location>
        <begin position="28"/>
        <end position="620"/>
    </location>
</feature>
<accession>A0A8J4VS03</accession>
<evidence type="ECO:0000256" key="12">
    <source>
        <dbReference type="ARBA" id="ARBA00023136"/>
    </source>
</evidence>
<keyword evidence="7" id="KW-0677">Repeat</keyword>
<dbReference type="Gene3D" id="3.30.200.20">
    <property type="entry name" value="Phosphorylase Kinase, domain 1"/>
    <property type="match status" value="1"/>
</dbReference>
<evidence type="ECO:0000256" key="15">
    <source>
        <dbReference type="PROSITE-ProRule" id="PRU10141"/>
    </source>
</evidence>
<evidence type="ECO:0000256" key="13">
    <source>
        <dbReference type="ARBA" id="ARBA00023170"/>
    </source>
</evidence>
<dbReference type="FunFam" id="3.30.430.20:FF:000003">
    <property type="entry name" value="Cysteine-rich RLK (RECEPTOR-like protein kinase) 10"/>
    <property type="match status" value="1"/>
</dbReference>
<dbReference type="OrthoDB" id="688481at2759"/>
<dbReference type="InterPro" id="IPR001245">
    <property type="entry name" value="Ser-Thr/Tyr_kinase_cat_dom"/>
</dbReference>
<dbReference type="GO" id="GO:0005886">
    <property type="term" value="C:plasma membrane"/>
    <property type="evidence" value="ECO:0007669"/>
    <property type="project" value="TreeGrafter"/>
</dbReference>